<keyword evidence="2 6" id="KW-0698">rRNA processing</keyword>
<reference evidence="7 8" key="1">
    <citation type="submission" date="2017-02" db="EMBL/GenBank/DDBJ databases">
        <authorList>
            <person name="Peterson S.W."/>
        </authorList>
    </citation>
    <scope>NUCLEOTIDE SEQUENCE [LARGE SCALE GENOMIC DNA]</scope>
    <source>
        <strain evidence="7 8">DSM 22323</strain>
    </source>
</reference>
<keyword evidence="3 6" id="KW-0489">Methyltransferase</keyword>
<name>A0A1T5F2F1_9FLAO</name>
<dbReference type="InterPro" id="IPR016909">
    <property type="entry name" value="rRNA_lsu_MeTfrase_F"/>
</dbReference>
<comment type="similarity">
    <text evidence="6">Belongs to the methyltransferase superfamily. METTL16/RlmF family.</text>
</comment>
<evidence type="ECO:0000256" key="1">
    <source>
        <dbReference type="ARBA" id="ARBA00022490"/>
    </source>
</evidence>
<dbReference type="RefSeq" id="WP_079666973.1">
    <property type="nucleotide sequence ID" value="NZ_FUYZ01000005.1"/>
</dbReference>
<sequence>MSDEKSNLHPRNLHRQAYDFDDLIIEVPELKHYVFENKFGAKTINFSISKAVKLLNKALLQKFYHIKDWDIPDANLCPPIPGRADYVHYLVDLLAEDLGEIPKNKNVKLIDIGVGANMVYPIIASQSYQWQVLGTDINEASLENAQKILNANPELSNLVQLKKQTNPDFIFKNIIQVEDKFTLTMCNPPFHKSEEEAIKGNSRKTKNLNKNKTPKVNFNFGGQQSELWCDGGELAFVTKMITESKTFSQQVLWFTCLISKKEHLPKLLENLKKISVIDVKVIDMAQGQKISRILAWTFIPKNERKSWTN</sequence>
<comment type="subcellular location">
    <subcellularLocation>
        <location evidence="6">Cytoplasm</location>
    </subcellularLocation>
</comment>
<evidence type="ECO:0000256" key="4">
    <source>
        <dbReference type="ARBA" id="ARBA00022679"/>
    </source>
</evidence>
<evidence type="ECO:0000256" key="2">
    <source>
        <dbReference type="ARBA" id="ARBA00022552"/>
    </source>
</evidence>
<evidence type="ECO:0000313" key="7">
    <source>
        <dbReference type="EMBL" id="SKB90218.1"/>
    </source>
</evidence>
<evidence type="ECO:0000256" key="6">
    <source>
        <dbReference type="HAMAP-Rule" id="MF_01848"/>
    </source>
</evidence>
<keyword evidence="5 6" id="KW-0949">S-adenosyl-L-methionine</keyword>
<dbReference type="PANTHER" id="PTHR13393">
    <property type="entry name" value="SAM-DEPENDENT METHYLTRANSFERASE"/>
    <property type="match status" value="1"/>
</dbReference>
<dbReference type="GO" id="GO:0070475">
    <property type="term" value="P:rRNA base methylation"/>
    <property type="evidence" value="ECO:0007669"/>
    <property type="project" value="TreeGrafter"/>
</dbReference>
<dbReference type="SUPFAM" id="SSF53335">
    <property type="entry name" value="S-adenosyl-L-methionine-dependent methyltransferases"/>
    <property type="match status" value="1"/>
</dbReference>
<dbReference type="OrthoDB" id="1115728at2"/>
<dbReference type="AlphaFoldDB" id="A0A1T5F2F1"/>
<evidence type="ECO:0000313" key="8">
    <source>
        <dbReference type="Proteomes" id="UP000191112"/>
    </source>
</evidence>
<dbReference type="STRING" id="619805.SAMN05660477_01723"/>
<dbReference type="Proteomes" id="UP000191112">
    <property type="component" value="Unassembled WGS sequence"/>
</dbReference>
<keyword evidence="8" id="KW-1185">Reference proteome</keyword>
<comment type="function">
    <text evidence="6">Specifically methylates the adenine in position 1618 of 23S rRNA.</text>
</comment>
<dbReference type="InterPro" id="IPR029063">
    <property type="entry name" value="SAM-dependent_MTases_sf"/>
</dbReference>
<dbReference type="NCBIfam" id="NF008725">
    <property type="entry name" value="PRK11727.1"/>
    <property type="match status" value="1"/>
</dbReference>
<keyword evidence="1 6" id="KW-0963">Cytoplasm</keyword>
<dbReference type="EC" id="2.1.1.181" evidence="6"/>
<proteinExistence type="inferred from homology"/>
<comment type="catalytic activity">
    <reaction evidence="6">
        <text>adenosine(1618) in 23S rRNA + S-adenosyl-L-methionine = N(6)-methyladenosine(1618) in 23S rRNA + S-adenosyl-L-homocysteine + H(+)</text>
        <dbReference type="Rhea" id="RHEA:16497"/>
        <dbReference type="Rhea" id="RHEA-COMP:10229"/>
        <dbReference type="Rhea" id="RHEA-COMP:10231"/>
        <dbReference type="ChEBI" id="CHEBI:15378"/>
        <dbReference type="ChEBI" id="CHEBI:57856"/>
        <dbReference type="ChEBI" id="CHEBI:59789"/>
        <dbReference type="ChEBI" id="CHEBI:74411"/>
        <dbReference type="ChEBI" id="CHEBI:74449"/>
        <dbReference type="EC" id="2.1.1.181"/>
    </reaction>
</comment>
<organism evidence="7 8">
    <name type="scientific">Soonwooa buanensis</name>
    <dbReference type="NCBI Taxonomy" id="619805"/>
    <lineage>
        <taxon>Bacteria</taxon>
        <taxon>Pseudomonadati</taxon>
        <taxon>Bacteroidota</taxon>
        <taxon>Flavobacteriia</taxon>
        <taxon>Flavobacteriales</taxon>
        <taxon>Weeksellaceae</taxon>
        <taxon>Chryseobacterium group</taxon>
        <taxon>Soonwooa</taxon>
    </lineage>
</organism>
<accession>A0A1T5F2F1</accession>
<protein>
    <recommendedName>
        <fullName evidence="6">Ribosomal RNA large subunit methyltransferase F</fullName>
        <ecNumber evidence="6">2.1.1.181</ecNumber>
    </recommendedName>
    <alternativeName>
        <fullName evidence="6">23S rRNA mA1618 methyltransferase</fullName>
    </alternativeName>
    <alternativeName>
        <fullName evidence="6">rRNA adenine N-6-methyltransferase</fullName>
    </alternativeName>
</protein>
<dbReference type="InterPro" id="IPR010286">
    <property type="entry name" value="METTL16/RlmF"/>
</dbReference>
<dbReference type="HAMAP" id="MF_01848">
    <property type="entry name" value="23SrRNA_methyltr_F"/>
    <property type="match status" value="1"/>
</dbReference>
<dbReference type="PANTHER" id="PTHR13393:SF0">
    <property type="entry name" value="RNA N6-ADENOSINE-METHYLTRANSFERASE METTL16"/>
    <property type="match status" value="1"/>
</dbReference>
<dbReference type="Gene3D" id="3.40.50.150">
    <property type="entry name" value="Vaccinia Virus protein VP39"/>
    <property type="match status" value="1"/>
</dbReference>
<dbReference type="PIRSF" id="PIRSF029038">
    <property type="entry name" value="Mtase_YbiN_prd"/>
    <property type="match status" value="1"/>
</dbReference>
<gene>
    <name evidence="6" type="primary">rlmF</name>
    <name evidence="7" type="ORF">SAMN05660477_01723</name>
</gene>
<dbReference type="GO" id="GO:0005737">
    <property type="term" value="C:cytoplasm"/>
    <property type="evidence" value="ECO:0007669"/>
    <property type="project" value="UniProtKB-SubCell"/>
</dbReference>
<evidence type="ECO:0000256" key="3">
    <source>
        <dbReference type="ARBA" id="ARBA00022603"/>
    </source>
</evidence>
<evidence type="ECO:0000256" key="5">
    <source>
        <dbReference type="ARBA" id="ARBA00022691"/>
    </source>
</evidence>
<dbReference type="EMBL" id="FUYZ01000005">
    <property type="protein sequence ID" value="SKB90218.1"/>
    <property type="molecule type" value="Genomic_DNA"/>
</dbReference>
<keyword evidence="4 6" id="KW-0808">Transferase</keyword>
<dbReference type="GO" id="GO:0052907">
    <property type="term" value="F:23S rRNA (adenine(1618)-N(6))-methyltransferase activity"/>
    <property type="evidence" value="ECO:0007669"/>
    <property type="project" value="UniProtKB-EC"/>
</dbReference>
<dbReference type="Pfam" id="PF05971">
    <property type="entry name" value="Methyltransf_10"/>
    <property type="match status" value="1"/>
</dbReference>